<dbReference type="Proteomes" id="UP001162483">
    <property type="component" value="Unassembled WGS sequence"/>
</dbReference>
<accession>A0ABN9DRZ4</accession>
<proteinExistence type="predicted"/>
<dbReference type="Gene3D" id="1.10.10.10">
    <property type="entry name" value="Winged helix-like DNA-binding domain superfamily/Winged helix DNA-binding domain"/>
    <property type="match status" value="1"/>
</dbReference>
<reference evidence="1" key="1">
    <citation type="submission" date="2023-05" db="EMBL/GenBank/DDBJ databases">
        <authorList>
            <person name="Stuckert A."/>
        </authorList>
    </citation>
    <scope>NUCLEOTIDE SEQUENCE</scope>
</reference>
<keyword evidence="2" id="KW-1185">Reference proteome</keyword>
<dbReference type="SUPFAM" id="SSF46689">
    <property type="entry name" value="Homeodomain-like"/>
    <property type="match status" value="1"/>
</dbReference>
<name>A0ABN9DRZ4_9NEOB</name>
<dbReference type="InterPro" id="IPR036388">
    <property type="entry name" value="WH-like_DNA-bd_sf"/>
</dbReference>
<evidence type="ECO:0008006" key="3">
    <source>
        <dbReference type="Google" id="ProtNLM"/>
    </source>
</evidence>
<sequence>YRLFLQTFVKEWARSQELSEFKCGTVIGCLLGNMSICEISLLLIIPRSTVRGIITKWKKLGTTATQPRSGRPHKMTEWSQRMLKCTVRRSHQLSEESIAKDLQTSCDLQISTATVCRELQVWGWPNPVPT</sequence>
<comment type="caution">
    <text evidence="1">The sequence shown here is derived from an EMBL/GenBank/DDBJ whole genome shotgun (WGS) entry which is preliminary data.</text>
</comment>
<evidence type="ECO:0000313" key="2">
    <source>
        <dbReference type="Proteomes" id="UP001162483"/>
    </source>
</evidence>
<organism evidence="1 2">
    <name type="scientific">Staurois parvus</name>
    <dbReference type="NCBI Taxonomy" id="386267"/>
    <lineage>
        <taxon>Eukaryota</taxon>
        <taxon>Metazoa</taxon>
        <taxon>Chordata</taxon>
        <taxon>Craniata</taxon>
        <taxon>Vertebrata</taxon>
        <taxon>Euteleostomi</taxon>
        <taxon>Amphibia</taxon>
        <taxon>Batrachia</taxon>
        <taxon>Anura</taxon>
        <taxon>Neobatrachia</taxon>
        <taxon>Ranoidea</taxon>
        <taxon>Ranidae</taxon>
        <taxon>Staurois</taxon>
    </lineage>
</organism>
<protein>
    <recommendedName>
        <fullName evidence="3">Transposase Tc1-like domain-containing protein</fullName>
    </recommendedName>
</protein>
<evidence type="ECO:0000313" key="1">
    <source>
        <dbReference type="EMBL" id="CAI9574605.1"/>
    </source>
</evidence>
<dbReference type="EMBL" id="CATNWA010014677">
    <property type="protein sequence ID" value="CAI9574605.1"/>
    <property type="molecule type" value="Genomic_DNA"/>
</dbReference>
<gene>
    <name evidence="1" type="ORF">SPARVUS_LOCUS8009859</name>
</gene>
<dbReference type="InterPro" id="IPR009057">
    <property type="entry name" value="Homeodomain-like_sf"/>
</dbReference>
<feature type="non-terminal residue" evidence="1">
    <location>
        <position position="1"/>
    </location>
</feature>